<proteinExistence type="predicted"/>
<dbReference type="EMBL" id="CM007647">
    <property type="protein sequence ID" value="ONL93718.1"/>
    <property type="molecule type" value="Genomic_DNA"/>
</dbReference>
<feature type="region of interest" description="Disordered" evidence="1">
    <location>
        <begin position="1"/>
        <end position="55"/>
    </location>
</feature>
<feature type="compositionally biased region" description="Polar residues" evidence="1">
    <location>
        <begin position="11"/>
        <end position="29"/>
    </location>
</feature>
<name>A0A1D6JNW5_MAIZE</name>
<evidence type="ECO:0000313" key="2">
    <source>
        <dbReference type="EMBL" id="ONL93718.1"/>
    </source>
</evidence>
<dbReference type="AlphaFoldDB" id="A0A1D6JNW5"/>
<sequence>MTCTGDADVDGSSTQATRNTSYDSFQPHNTADRSEPNWISEQRQPFSVGPCEAPW</sequence>
<evidence type="ECO:0000256" key="1">
    <source>
        <dbReference type="SAM" id="MobiDB-lite"/>
    </source>
</evidence>
<accession>A0A1D6JNW5</accession>
<reference evidence="2" key="1">
    <citation type="submission" date="2015-12" db="EMBL/GenBank/DDBJ databases">
        <title>Update maize B73 reference genome by single molecule sequencing technologies.</title>
        <authorList>
            <consortium name="Maize Genome Sequencing Project"/>
            <person name="Ware D."/>
        </authorList>
    </citation>
    <scope>NUCLEOTIDE SEQUENCE [LARGE SCALE GENOMIC DNA]</scope>
    <source>
        <tissue evidence="2">Seedling</tissue>
    </source>
</reference>
<protein>
    <submittedName>
        <fullName evidence="2">Uncharacterized protein</fullName>
    </submittedName>
</protein>
<dbReference type="InParanoid" id="A0A1D6JNW5"/>
<gene>
    <name evidence="2" type="ORF">ZEAMMB73_Zm00001d027705</name>
</gene>
<organism evidence="2">
    <name type="scientific">Zea mays</name>
    <name type="common">Maize</name>
    <dbReference type="NCBI Taxonomy" id="4577"/>
    <lineage>
        <taxon>Eukaryota</taxon>
        <taxon>Viridiplantae</taxon>
        <taxon>Streptophyta</taxon>
        <taxon>Embryophyta</taxon>
        <taxon>Tracheophyta</taxon>
        <taxon>Spermatophyta</taxon>
        <taxon>Magnoliopsida</taxon>
        <taxon>Liliopsida</taxon>
        <taxon>Poales</taxon>
        <taxon>Poaceae</taxon>
        <taxon>PACMAD clade</taxon>
        <taxon>Panicoideae</taxon>
        <taxon>Andropogonodae</taxon>
        <taxon>Andropogoneae</taxon>
        <taxon>Tripsacinae</taxon>
        <taxon>Zea</taxon>
    </lineage>
</organism>